<keyword evidence="2" id="KW-1185">Reference proteome</keyword>
<dbReference type="EMBL" id="CM041535">
    <property type="protein sequence ID" value="KAI3372149.1"/>
    <property type="molecule type" value="Genomic_DNA"/>
</dbReference>
<name>A0ACB8WWJ7_9TELE</name>
<protein>
    <submittedName>
        <fullName evidence="1">Uncharacterized protein</fullName>
    </submittedName>
</protein>
<proteinExistence type="predicted"/>
<organism evidence="1 2">
    <name type="scientific">Scortum barcoo</name>
    <name type="common">barcoo grunter</name>
    <dbReference type="NCBI Taxonomy" id="214431"/>
    <lineage>
        <taxon>Eukaryota</taxon>
        <taxon>Metazoa</taxon>
        <taxon>Chordata</taxon>
        <taxon>Craniata</taxon>
        <taxon>Vertebrata</taxon>
        <taxon>Euteleostomi</taxon>
        <taxon>Actinopterygii</taxon>
        <taxon>Neopterygii</taxon>
        <taxon>Teleostei</taxon>
        <taxon>Neoteleostei</taxon>
        <taxon>Acanthomorphata</taxon>
        <taxon>Eupercaria</taxon>
        <taxon>Centrarchiformes</taxon>
        <taxon>Terapontoidei</taxon>
        <taxon>Terapontidae</taxon>
        <taxon>Scortum</taxon>
    </lineage>
</organism>
<accession>A0ACB8WWJ7</accession>
<dbReference type="Proteomes" id="UP000831701">
    <property type="component" value="Chromosome 5"/>
</dbReference>
<comment type="caution">
    <text evidence="1">The sequence shown here is derived from an EMBL/GenBank/DDBJ whole genome shotgun (WGS) entry which is preliminary data.</text>
</comment>
<reference evidence="1" key="1">
    <citation type="submission" date="2022-04" db="EMBL/GenBank/DDBJ databases">
        <title>Jade perch genome.</title>
        <authorList>
            <person name="Chao B."/>
        </authorList>
    </citation>
    <scope>NUCLEOTIDE SEQUENCE</scope>
    <source>
        <strain evidence="1">CB-2022</strain>
    </source>
</reference>
<gene>
    <name evidence="1" type="ORF">L3Q82_007005</name>
</gene>
<sequence length="234" mass="27436">MQEEYEHEREKSENKRKEEDQIRREQEEKERKELEENYQRKLKDMTKKYEEEARKQAEEFNEFRQKYTKDFAALVDKHMEEMKEMKQRHERQMQETRREREERVRVFRGDLASKPVGRRFKSPTNQSSWTGSWRGASSPSEYCRGALEQGTEPQNLLGACFTVQPPHSGISPPVACALERSLDRRNSLNPPSAPGGVKDLRPDLRRSNSLSSSLTSMRLARSTRHNPPPVCSPV</sequence>
<evidence type="ECO:0000313" key="2">
    <source>
        <dbReference type="Proteomes" id="UP000831701"/>
    </source>
</evidence>
<evidence type="ECO:0000313" key="1">
    <source>
        <dbReference type="EMBL" id="KAI3372149.1"/>
    </source>
</evidence>